<dbReference type="AlphaFoldDB" id="A0A5S5D876"/>
<dbReference type="EMBL" id="VNHX01000023">
    <property type="protein sequence ID" value="TYP90942.1"/>
    <property type="molecule type" value="Genomic_DNA"/>
</dbReference>
<dbReference type="Proteomes" id="UP000325105">
    <property type="component" value="Unassembled WGS sequence"/>
</dbReference>
<keyword evidence="1" id="KW-0732">Signal</keyword>
<comment type="caution">
    <text evidence="2">The sequence shown here is derived from an EMBL/GenBank/DDBJ whole genome shotgun (WGS) entry which is preliminary data.</text>
</comment>
<keyword evidence="3" id="KW-1185">Reference proteome</keyword>
<evidence type="ECO:0000313" key="2">
    <source>
        <dbReference type="EMBL" id="TYP90942.1"/>
    </source>
</evidence>
<dbReference type="OrthoDB" id="1118857at2"/>
<dbReference type="SUPFAM" id="SSF49464">
    <property type="entry name" value="Carboxypeptidase regulatory domain-like"/>
    <property type="match status" value="1"/>
</dbReference>
<evidence type="ECO:0000313" key="3">
    <source>
        <dbReference type="Proteomes" id="UP000325105"/>
    </source>
</evidence>
<gene>
    <name evidence="2" type="ORF">BC792_12340</name>
</gene>
<accession>A0A5S5D876</accession>
<feature type="signal peptide" evidence="1">
    <location>
        <begin position="1"/>
        <end position="27"/>
    </location>
</feature>
<protein>
    <recommendedName>
        <fullName evidence="4">Carboxypeptidase-like protein</fullName>
    </recommendedName>
</protein>
<reference evidence="2 3" key="1">
    <citation type="submission" date="2019-07" db="EMBL/GenBank/DDBJ databases">
        <title>Genomic Encyclopedia of Archaeal and Bacterial Type Strains, Phase II (KMG-II): from individual species to whole genera.</title>
        <authorList>
            <person name="Goeker M."/>
        </authorList>
    </citation>
    <scope>NUCLEOTIDE SEQUENCE [LARGE SCALE GENOMIC DNA]</scope>
    <source>
        <strain evidence="2 3">DSM 18850</strain>
    </source>
</reference>
<name>A0A5S5D876_9SPHI</name>
<organism evidence="2 3">
    <name type="scientific">Sphingobacterium allocomposti</name>
    <dbReference type="NCBI Taxonomy" id="415956"/>
    <lineage>
        <taxon>Bacteria</taxon>
        <taxon>Pseudomonadati</taxon>
        <taxon>Bacteroidota</taxon>
        <taxon>Sphingobacteriia</taxon>
        <taxon>Sphingobacteriales</taxon>
        <taxon>Sphingobacteriaceae</taxon>
        <taxon>Sphingobacterium</taxon>
    </lineage>
</organism>
<evidence type="ECO:0008006" key="4">
    <source>
        <dbReference type="Google" id="ProtNLM"/>
    </source>
</evidence>
<sequence>MEMTVYRACWKTLLLFLTVCLAGQVVAQEKSIKGIVYELESSQRIKDVVIKNLRTNAEAHSDVDGNFVITGQINDLLTFTQAGYEVDTAFIYEEGVQRIYLVRDNKSIVIDEVVVSRLTDSRLVAEIARARNEGQVTEASQHRGGLRLSPSRLFGRQSKLARKNLELLLEEQTNRKIDRIFTDQTIRAVVPLSETELPLFREQFRPTWKFIETASPEDLRIYILDAYAKFKSQQ</sequence>
<feature type="chain" id="PRO_5024461367" description="Carboxypeptidase-like protein" evidence="1">
    <location>
        <begin position="28"/>
        <end position="234"/>
    </location>
</feature>
<evidence type="ECO:0000256" key="1">
    <source>
        <dbReference type="SAM" id="SignalP"/>
    </source>
</evidence>
<proteinExistence type="predicted"/>
<dbReference type="InterPro" id="IPR008969">
    <property type="entry name" value="CarboxyPept-like_regulatory"/>
</dbReference>
<dbReference type="RefSeq" id="WP_148909817.1">
    <property type="nucleotide sequence ID" value="NZ_VNHX01000023.1"/>
</dbReference>